<keyword evidence="1" id="KW-1133">Transmembrane helix</keyword>
<feature type="transmembrane region" description="Helical" evidence="1">
    <location>
        <begin position="139"/>
        <end position="160"/>
    </location>
</feature>
<dbReference type="InterPro" id="IPR052728">
    <property type="entry name" value="O2_lipid_transport_reg"/>
</dbReference>
<keyword evidence="1" id="KW-0812">Transmembrane</keyword>
<proteinExistence type="predicted"/>
<gene>
    <name evidence="3" type="ORF">BIW11_06293</name>
</gene>
<keyword evidence="4" id="KW-1185">Reference proteome</keyword>
<evidence type="ECO:0000313" key="3">
    <source>
        <dbReference type="EMBL" id="OQR78609.1"/>
    </source>
</evidence>
<feature type="transmembrane region" description="Helical" evidence="1">
    <location>
        <begin position="417"/>
        <end position="446"/>
    </location>
</feature>
<feature type="transmembrane region" description="Helical" evidence="1">
    <location>
        <begin position="270"/>
        <end position="292"/>
    </location>
</feature>
<evidence type="ECO:0000256" key="1">
    <source>
        <dbReference type="SAM" id="Phobius"/>
    </source>
</evidence>
<dbReference type="AlphaFoldDB" id="A0A1V9XYR5"/>
<evidence type="ECO:0000313" key="4">
    <source>
        <dbReference type="Proteomes" id="UP000192247"/>
    </source>
</evidence>
<feature type="transmembrane region" description="Helical" evidence="1">
    <location>
        <begin position="304"/>
        <end position="327"/>
    </location>
</feature>
<dbReference type="InParanoid" id="A0A1V9XYR5"/>
<feature type="transmembrane region" description="Helical" evidence="1">
    <location>
        <begin position="90"/>
        <end position="118"/>
    </location>
</feature>
<dbReference type="GO" id="GO:0016747">
    <property type="term" value="F:acyltransferase activity, transferring groups other than amino-acyl groups"/>
    <property type="evidence" value="ECO:0007669"/>
    <property type="project" value="InterPro"/>
</dbReference>
<dbReference type="EMBL" id="MNPL01002015">
    <property type="protein sequence ID" value="OQR78609.1"/>
    <property type="molecule type" value="Genomic_DNA"/>
</dbReference>
<sequence>FVPSILIFITIASTLLDISGFSSLPWVKAFSATRNNTQLVTVNTNQLTFLHGLKALLAYWIILGHCYLLIDPYAIFTVKEALDVPTTPFFHVAATGAFLGVTVFFVSSGFVMSYIYTAKGGYSKTTPLRFYIISVIRRYYRLMLPALVVLAAAMSLPYIVHGPLTDAHFRMFTDCKDSWYKVPLEIVNTDAINRMCLSHFWYISVDYQIILLIVPVIILYTSYPRAMTVLIVAIFCLTGVGVAATTYLLQLLPFMGYHPDQAQLIRVSKYVYFLPTTHIGMVAIGVLTGFLAHRYKNLRIPSYLNRLIWAMTVGSSMVTNFLPVLWYRNIDIPSWGDALYAGFHRHVYSISASWLIFSCATGNASFLSSLLSSTPLVVLGKLSYGIYLVHYPILIYYLGVNATAQQVLHTRMVRDSLGVYCLSVCAAYVLHVSIEGPVIAVDAFFFKQYRRGDHQQNGLNEVCHKNGAKDIRNGSDSKEMEPREDFKSIMLKPVDLKQIYKL</sequence>
<dbReference type="InterPro" id="IPR002656">
    <property type="entry name" value="Acyl_transf_3_dom"/>
</dbReference>
<feature type="domain" description="Acyltransferase 3" evidence="2">
    <location>
        <begin position="49"/>
        <end position="429"/>
    </location>
</feature>
<organism evidence="3 4">
    <name type="scientific">Tropilaelaps mercedesae</name>
    <dbReference type="NCBI Taxonomy" id="418985"/>
    <lineage>
        <taxon>Eukaryota</taxon>
        <taxon>Metazoa</taxon>
        <taxon>Ecdysozoa</taxon>
        <taxon>Arthropoda</taxon>
        <taxon>Chelicerata</taxon>
        <taxon>Arachnida</taxon>
        <taxon>Acari</taxon>
        <taxon>Parasitiformes</taxon>
        <taxon>Mesostigmata</taxon>
        <taxon>Gamasina</taxon>
        <taxon>Dermanyssoidea</taxon>
        <taxon>Laelapidae</taxon>
        <taxon>Tropilaelaps</taxon>
    </lineage>
</organism>
<feature type="transmembrane region" description="Helical" evidence="1">
    <location>
        <begin position="48"/>
        <end position="70"/>
    </location>
</feature>
<feature type="transmembrane region" description="Helical" evidence="1">
    <location>
        <begin position="227"/>
        <end position="250"/>
    </location>
</feature>
<dbReference type="OrthoDB" id="6503089at2759"/>
<feature type="non-terminal residue" evidence="3">
    <location>
        <position position="1"/>
    </location>
</feature>
<dbReference type="Proteomes" id="UP000192247">
    <property type="component" value="Unassembled WGS sequence"/>
</dbReference>
<feature type="transmembrane region" description="Helical" evidence="1">
    <location>
        <begin position="200"/>
        <end position="220"/>
    </location>
</feature>
<feature type="transmembrane region" description="Helical" evidence="1">
    <location>
        <begin position="6"/>
        <end position="27"/>
    </location>
</feature>
<feature type="transmembrane region" description="Helical" evidence="1">
    <location>
        <begin position="378"/>
        <end position="397"/>
    </location>
</feature>
<dbReference type="Pfam" id="PF01757">
    <property type="entry name" value="Acyl_transf_3"/>
    <property type="match status" value="1"/>
</dbReference>
<protein>
    <submittedName>
        <fullName evidence="3">Nose resistant to fluoxetine protein 6-like</fullName>
    </submittedName>
</protein>
<feature type="transmembrane region" description="Helical" evidence="1">
    <location>
        <begin position="347"/>
        <end position="366"/>
    </location>
</feature>
<keyword evidence="1" id="KW-0472">Membrane</keyword>
<dbReference type="PANTHER" id="PTHR11161">
    <property type="entry name" value="O-ACYLTRANSFERASE"/>
    <property type="match status" value="1"/>
</dbReference>
<reference evidence="3 4" key="1">
    <citation type="journal article" date="2017" name="Gigascience">
        <title>Draft genome of the honey bee ectoparasitic mite, Tropilaelaps mercedesae, is shaped by the parasitic life history.</title>
        <authorList>
            <person name="Dong X."/>
            <person name="Armstrong S.D."/>
            <person name="Xia D."/>
            <person name="Makepeace B.L."/>
            <person name="Darby A.C."/>
            <person name="Kadowaki T."/>
        </authorList>
    </citation>
    <scope>NUCLEOTIDE SEQUENCE [LARGE SCALE GENOMIC DNA]</scope>
    <source>
        <strain evidence="3">Wuxi-XJTLU</strain>
    </source>
</reference>
<accession>A0A1V9XYR5</accession>
<dbReference type="PANTHER" id="PTHR11161:SF0">
    <property type="entry name" value="O-ACYLTRANSFERASE LIKE PROTEIN"/>
    <property type="match status" value="1"/>
</dbReference>
<name>A0A1V9XYR5_9ACAR</name>
<evidence type="ECO:0000259" key="2">
    <source>
        <dbReference type="Pfam" id="PF01757"/>
    </source>
</evidence>
<comment type="caution">
    <text evidence="3">The sequence shown here is derived from an EMBL/GenBank/DDBJ whole genome shotgun (WGS) entry which is preliminary data.</text>
</comment>